<proteinExistence type="predicted"/>
<sequence length="590" mass="67700">MDSVSSDDEIDWMFDKSNQTPVKQLEEATSTEKSTPSAWILSRSGNTPDTPYNLKSNTVSSLKDQRTEPGKRGRKSLTSMFPNIVPTAKDFIEEHGYQADSRRRCDTARSSGVTLDQIKNKLVDKIPGLKERGIHKTTVHHMLAPPDKRLKSSSTVYKQEIDAKLCSKQNNIRKEDANSHFYSTRVKYSMEFASKYSNDCVLLSCDNKNKIHIGTLAVSRYHQLRRFYPSGDRPDFPDHDFPFPGYLITPCGYMLLCSKSSEQNIQNKCQDELNREHYPIYRTGPLTVVNRVSQFHKSTVESHTNDLIPILKEQFSLGKSICIIISDNGPDWTMHSLTNIYFMYRLWKLSKLDALVLNSYCPGQSAYNPIEHAWSPLSDALAGVILPPNIHGEEKAPCQQKLSKEEKTQKEAVVFDTAMRRLNEYWNNLKFDGFDVKSLYQPCLEEGGPTRDHSHIHELLSKSPTAIKKNPELFEELQQCIGHIYRRIHSITIIKCTKLNCIHCTENPVIKQEACSLLRRFKGLPSPRPDTKHEGHFLTFIDICDSDVTEYEDIHMPKYQQAELGKCPDCPLYCFTSQTEKQKHRKLFHQ</sequence>
<name>A0A8S3TIB3_MYTED</name>
<dbReference type="PANTHER" id="PTHR46954">
    <property type="entry name" value="C2H2-TYPE DOMAIN-CONTAINING PROTEIN"/>
    <property type="match status" value="1"/>
</dbReference>
<dbReference type="EMBL" id="CAJPWZ010002003">
    <property type="protein sequence ID" value="CAG2228765.1"/>
    <property type="molecule type" value="Genomic_DNA"/>
</dbReference>
<dbReference type="PANTHER" id="PTHR46954:SF1">
    <property type="entry name" value="C2H2-TYPE DOMAIN-CONTAINING PROTEIN"/>
    <property type="match status" value="1"/>
</dbReference>
<evidence type="ECO:0000313" key="3">
    <source>
        <dbReference type="Proteomes" id="UP000683360"/>
    </source>
</evidence>
<dbReference type="Proteomes" id="UP000683360">
    <property type="component" value="Unassembled WGS sequence"/>
</dbReference>
<evidence type="ECO:0008006" key="4">
    <source>
        <dbReference type="Google" id="ProtNLM"/>
    </source>
</evidence>
<organism evidence="2 3">
    <name type="scientific">Mytilus edulis</name>
    <name type="common">Blue mussel</name>
    <dbReference type="NCBI Taxonomy" id="6550"/>
    <lineage>
        <taxon>Eukaryota</taxon>
        <taxon>Metazoa</taxon>
        <taxon>Spiralia</taxon>
        <taxon>Lophotrochozoa</taxon>
        <taxon>Mollusca</taxon>
        <taxon>Bivalvia</taxon>
        <taxon>Autobranchia</taxon>
        <taxon>Pteriomorphia</taxon>
        <taxon>Mytilida</taxon>
        <taxon>Mytiloidea</taxon>
        <taxon>Mytilidae</taxon>
        <taxon>Mytilinae</taxon>
        <taxon>Mytilus</taxon>
    </lineage>
</organism>
<reference evidence="2" key="1">
    <citation type="submission" date="2021-03" db="EMBL/GenBank/DDBJ databases">
        <authorList>
            <person name="Bekaert M."/>
        </authorList>
    </citation>
    <scope>NUCLEOTIDE SEQUENCE</scope>
</reference>
<dbReference type="OrthoDB" id="2433005at2759"/>
<gene>
    <name evidence="2" type="ORF">MEDL_41692</name>
</gene>
<protein>
    <recommendedName>
        <fullName evidence="4">C2H2-type domain-containing protein</fullName>
    </recommendedName>
</protein>
<feature type="region of interest" description="Disordered" evidence="1">
    <location>
        <begin position="1"/>
        <end position="78"/>
    </location>
</feature>
<comment type="caution">
    <text evidence="2">The sequence shown here is derived from an EMBL/GenBank/DDBJ whole genome shotgun (WGS) entry which is preliminary data.</text>
</comment>
<dbReference type="AlphaFoldDB" id="A0A8S3TIB3"/>
<keyword evidence="3" id="KW-1185">Reference proteome</keyword>
<evidence type="ECO:0000256" key="1">
    <source>
        <dbReference type="SAM" id="MobiDB-lite"/>
    </source>
</evidence>
<feature type="compositionally biased region" description="Polar residues" evidence="1">
    <location>
        <begin position="16"/>
        <end position="62"/>
    </location>
</feature>
<evidence type="ECO:0000313" key="2">
    <source>
        <dbReference type="EMBL" id="CAG2228765.1"/>
    </source>
</evidence>
<feature type="compositionally biased region" description="Acidic residues" evidence="1">
    <location>
        <begin position="1"/>
        <end position="12"/>
    </location>
</feature>
<accession>A0A8S3TIB3</accession>